<keyword evidence="3" id="KW-1185">Reference proteome</keyword>
<evidence type="ECO:0000313" key="2">
    <source>
        <dbReference type="EMBL" id="MBD1423740.1"/>
    </source>
</evidence>
<feature type="transmembrane region" description="Helical" evidence="1">
    <location>
        <begin position="121"/>
        <end position="139"/>
    </location>
</feature>
<dbReference type="PROSITE" id="PS51257">
    <property type="entry name" value="PROKAR_LIPOPROTEIN"/>
    <property type="match status" value="1"/>
</dbReference>
<accession>A0ABR7XXF5</accession>
<reference evidence="2 3" key="1">
    <citation type="submission" date="2020-08" db="EMBL/GenBank/DDBJ databases">
        <title>Sphingobacterium sp. DN00404 isolated from aquaculture water.</title>
        <authorList>
            <person name="Zhang M."/>
        </authorList>
    </citation>
    <scope>NUCLEOTIDE SEQUENCE [LARGE SCALE GENOMIC DNA]</scope>
    <source>
        <strain evidence="2 3">KCTC 42746</strain>
    </source>
</reference>
<organism evidence="2 3">
    <name type="scientific">Sphingobacterium chuzhouense</name>
    <dbReference type="NCBI Taxonomy" id="1742264"/>
    <lineage>
        <taxon>Bacteria</taxon>
        <taxon>Pseudomonadati</taxon>
        <taxon>Bacteroidota</taxon>
        <taxon>Sphingobacteriia</taxon>
        <taxon>Sphingobacteriales</taxon>
        <taxon>Sphingobacteriaceae</taxon>
        <taxon>Sphingobacterium</taxon>
    </lineage>
</organism>
<keyword evidence="1" id="KW-0812">Transmembrane</keyword>
<comment type="caution">
    <text evidence="2">The sequence shown here is derived from an EMBL/GenBank/DDBJ whole genome shotgun (WGS) entry which is preliminary data.</text>
</comment>
<sequence length="144" mass="16884">MKYILMSFIIISSISCRSYREKTQSENSGNSLFETRKGIHYGFKVIEKDSQNRVWYFVTDSILSFHPEYGLFSNGGRLHISESRIGLQQLQVEVDSLEKIRHAQSSTVRENQTRTWYKNPWWIWAIGILCVIIIYKKLIQSLSS</sequence>
<name>A0ABR7XXF5_9SPHI</name>
<dbReference type="RefSeq" id="WP_190315517.1">
    <property type="nucleotide sequence ID" value="NZ_JACNYL010000006.1"/>
</dbReference>
<evidence type="ECO:0000313" key="3">
    <source>
        <dbReference type="Proteomes" id="UP000651112"/>
    </source>
</evidence>
<proteinExistence type="predicted"/>
<gene>
    <name evidence="2" type="ORF">H8B21_19435</name>
</gene>
<dbReference type="Proteomes" id="UP000651112">
    <property type="component" value="Unassembled WGS sequence"/>
</dbReference>
<evidence type="ECO:0008006" key="4">
    <source>
        <dbReference type="Google" id="ProtNLM"/>
    </source>
</evidence>
<protein>
    <recommendedName>
        <fullName evidence="4">Lipoprotein</fullName>
    </recommendedName>
</protein>
<keyword evidence="1" id="KW-1133">Transmembrane helix</keyword>
<dbReference type="EMBL" id="JACNYL010000006">
    <property type="protein sequence ID" value="MBD1423740.1"/>
    <property type="molecule type" value="Genomic_DNA"/>
</dbReference>
<evidence type="ECO:0000256" key="1">
    <source>
        <dbReference type="SAM" id="Phobius"/>
    </source>
</evidence>
<keyword evidence="1" id="KW-0472">Membrane</keyword>